<evidence type="ECO:0000256" key="2">
    <source>
        <dbReference type="ARBA" id="ARBA00022475"/>
    </source>
</evidence>
<feature type="transmembrane region" description="Helical" evidence="6">
    <location>
        <begin position="79"/>
        <end position="98"/>
    </location>
</feature>
<dbReference type="SUPFAM" id="SSF103481">
    <property type="entry name" value="Multidrug resistance efflux transporter EmrE"/>
    <property type="match status" value="2"/>
</dbReference>
<dbReference type="GeneID" id="10669392"/>
<feature type="transmembrane region" description="Helical" evidence="6">
    <location>
        <begin position="258"/>
        <end position="275"/>
    </location>
</feature>
<dbReference type="InterPro" id="IPR000620">
    <property type="entry name" value="EamA_dom"/>
</dbReference>
<dbReference type="STRING" id="868131.MSWAN_1882"/>
<evidence type="ECO:0000256" key="3">
    <source>
        <dbReference type="ARBA" id="ARBA00022692"/>
    </source>
</evidence>
<reference evidence="8 9" key="1">
    <citation type="journal article" date="2014" name="Int. J. Syst. Evol. Microbiol.">
        <title>Methanobacterium paludis sp. nov. and a novel strain of Methanobacterium lacus isolated from northern peatlands.</title>
        <authorList>
            <person name="Cadillo-Quiroz H."/>
            <person name="Brauer S.L."/>
            <person name="Goodson N."/>
            <person name="Yavitt J.B."/>
            <person name="Zinder S.H."/>
        </authorList>
    </citation>
    <scope>NUCLEOTIDE SEQUENCE [LARGE SCALE GENOMIC DNA]</scope>
    <source>
        <strain evidence="9">DSM 25820 / JCM 18151 / SWAN1</strain>
    </source>
</reference>
<protein>
    <recommendedName>
        <fullName evidence="7">EamA domain-containing protein</fullName>
    </recommendedName>
</protein>
<dbReference type="OrthoDB" id="78162at2157"/>
<dbReference type="Pfam" id="PF00892">
    <property type="entry name" value="EamA"/>
    <property type="match status" value="2"/>
</dbReference>
<evidence type="ECO:0000256" key="6">
    <source>
        <dbReference type="SAM" id="Phobius"/>
    </source>
</evidence>
<dbReference type="InterPro" id="IPR050638">
    <property type="entry name" value="AA-Vitamin_Transporters"/>
</dbReference>
<evidence type="ECO:0000256" key="5">
    <source>
        <dbReference type="ARBA" id="ARBA00023136"/>
    </source>
</evidence>
<dbReference type="EMBL" id="CP002772">
    <property type="protein sequence ID" value="AEG18891.1"/>
    <property type="molecule type" value="Genomic_DNA"/>
</dbReference>
<evidence type="ECO:0000313" key="8">
    <source>
        <dbReference type="EMBL" id="AEG18891.1"/>
    </source>
</evidence>
<feature type="transmembrane region" description="Helical" evidence="6">
    <location>
        <begin position="29"/>
        <end position="51"/>
    </location>
</feature>
<dbReference type="PANTHER" id="PTHR32322:SF18">
    <property type="entry name" value="S-ADENOSYLMETHIONINE_S-ADENOSYLHOMOCYSTEINE TRANSPORTER"/>
    <property type="match status" value="1"/>
</dbReference>
<dbReference type="InterPro" id="IPR037185">
    <property type="entry name" value="EmrE-like"/>
</dbReference>
<feature type="transmembrane region" description="Helical" evidence="6">
    <location>
        <begin position="193"/>
        <end position="214"/>
    </location>
</feature>
<dbReference type="AlphaFoldDB" id="F6D5T8"/>
<feature type="domain" description="EamA" evidence="7">
    <location>
        <begin position="165"/>
        <end position="298"/>
    </location>
</feature>
<feature type="transmembrane region" description="Helical" evidence="6">
    <location>
        <begin position="281"/>
        <end position="298"/>
    </location>
</feature>
<feature type="transmembrane region" description="Helical" evidence="6">
    <location>
        <begin position="226"/>
        <end position="246"/>
    </location>
</feature>
<keyword evidence="5 6" id="KW-0472">Membrane</keyword>
<dbReference type="PANTHER" id="PTHR32322">
    <property type="entry name" value="INNER MEMBRANE TRANSPORTER"/>
    <property type="match status" value="1"/>
</dbReference>
<evidence type="ECO:0000259" key="7">
    <source>
        <dbReference type="Pfam" id="PF00892"/>
    </source>
</evidence>
<dbReference type="KEGG" id="mew:MSWAN_1882"/>
<keyword evidence="4 6" id="KW-1133">Transmembrane helix</keyword>
<feature type="transmembrane region" description="Helical" evidence="6">
    <location>
        <begin position="137"/>
        <end position="156"/>
    </location>
</feature>
<feature type="transmembrane region" description="Helical" evidence="6">
    <location>
        <begin position="5"/>
        <end position="23"/>
    </location>
</feature>
<comment type="subcellular location">
    <subcellularLocation>
        <location evidence="1">Cell membrane</location>
        <topology evidence="1">Multi-pass membrane protein</topology>
    </subcellularLocation>
</comment>
<proteinExistence type="predicted"/>
<feature type="transmembrane region" description="Helical" evidence="6">
    <location>
        <begin position="104"/>
        <end position="128"/>
    </location>
</feature>
<feature type="domain" description="EamA" evidence="7">
    <location>
        <begin position="5"/>
        <end position="151"/>
    </location>
</feature>
<evidence type="ECO:0000256" key="1">
    <source>
        <dbReference type="ARBA" id="ARBA00004651"/>
    </source>
</evidence>
<dbReference type="eggNOG" id="arCOG00273">
    <property type="taxonomic scope" value="Archaea"/>
</dbReference>
<keyword evidence="3 6" id="KW-0812">Transmembrane</keyword>
<accession>F6D5T8</accession>
<keyword evidence="2" id="KW-1003">Cell membrane</keyword>
<evidence type="ECO:0000313" key="9">
    <source>
        <dbReference type="Proteomes" id="UP000009231"/>
    </source>
</evidence>
<feature type="transmembrane region" description="Helical" evidence="6">
    <location>
        <begin position="162"/>
        <end position="181"/>
    </location>
</feature>
<dbReference type="HOGENOM" id="CLU_042632_1_0_2"/>
<name>F6D5T8_METPW</name>
<dbReference type="GO" id="GO:0005886">
    <property type="term" value="C:plasma membrane"/>
    <property type="evidence" value="ECO:0007669"/>
    <property type="project" value="UniProtKB-SubCell"/>
</dbReference>
<dbReference type="RefSeq" id="WP_013826390.1">
    <property type="nucleotide sequence ID" value="NC_015574.1"/>
</dbReference>
<organism evidence="8 9">
    <name type="scientific">Methanobacterium paludis (strain DSM 25820 / JCM 18151 / SWAN1)</name>
    <dbReference type="NCBI Taxonomy" id="868131"/>
    <lineage>
        <taxon>Archaea</taxon>
        <taxon>Methanobacteriati</taxon>
        <taxon>Methanobacteriota</taxon>
        <taxon>Methanomada group</taxon>
        <taxon>Methanobacteria</taxon>
        <taxon>Methanobacteriales</taxon>
        <taxon>Methanobacteriaceae</taxon>
        <taxon>Methanobacterium</taxon>
    </lineage>
</organism>
<sequence>MHRYWGYLSALTVALIFGVWYSFDKILLQYIHPLALAGLTYVAAALFLFLIRFSPLQSRILTILNRENEVESFISRRDYVLVFITALLGSVVAPAIYLTGLNQITAVNAALLMNVQAFFIIVIGIFFLKESVQKKDIFGFIFLLSGAIFLTTGNGGNLSLNQSLYGSMMVILAALFWSMDTSLSKFLSNKRDLVLIAALKCSIGGVFLILISLILGLNLKLPLNELPYLIFIGLFCISFSLVLTYFSIREIGSTRTGSIFAFDSLFGAIFAFIILNEPFTILQLLFGLFMLFGVFILYRN</sequence>
<keyword evidence="9" id="KW-1185">Reference proteome</keyword>
<gene>
    <name evidence="8" type="ordered locus">MSWAN_1882</name>
</gene>
<evidence type="ECO:0000256" key="4">
    <source>
        <dbReference type="ARBA" id="ARBA00022989"/>
    </source>
</evidence>
<dbReference type="Proteomes" id="UP000009231">
    <property type="component" value="Chromosome"/>
</dbReference>